<dbReference type="AlphaFoldDB" id="F2NY85"/>
<dbReference type="STRING" id="869209.Tresu_1196"/>
<protein>
    <submittedName>
        <fullName evidence="3">Uncharacterized protein</fullName>
    </submittedName>
</protein>
<reference evidence="3 4" key="1">
    <citation type="journal article" date="2011" name="Stand. Genomic Sci.">
        <title>Complete genome sequence of Treponema succinifaciens type strain (6091).</title>
        <authorList>
            <person name="Han C."/>
            <person name="Gronow S."/>
            <person name="Teshima H."/>
            <person name="Lapidus A."/>
            <person name="Nolan M."/>
            <person name="Lucas S."/>
            <person name="Hammon N."/>
            <person name="Deshpande S."/>
            <person name="Cheng J.F."/>
            <person name="Zeytun A."/>
            <person name="Tapia R."/>
            <person name="Goodwin L."/>
            <person name="Pitluck S."/>
            <person name="Liolios K."/>
            <person name="Pagani I."/>
            <person name="Ivanova N."/>
            <person name="Mavromatis K."/>
            <person name="Mikhailova N."/>
            <person name="Huntemann M."/>
            <person name="Pati A."/>
            <person name="Chen A."/>
            <person name="Palaniappan K."/>
            <person name="Land M."/>
            <person name="Hauser L."/>
            <person name="Brambilla E.M."/>
            <person name="Rohde M."/>
            <person name="Goker M."/>
            <person name="Woyke T."/>
            <person name="Bristow J."/>
            <person name="Eisen J.A."/>
            <person name="Markowitz V."/>
            <person name="Hugenholtz P."/>
            <person name="Kyrpides N.C."/>
            <person name="Klenk H.P."/>
            <person name="Detter J.C."/>
        </authorList>
    </citation>
    <scope>NUCLEOTIDE SEQUENCE [LARGE SCALE GENOMIC DNA]</scope>
    <source>
        <strain evidence="4">ATCC 33096 / DSM 2489 / 6091</strain>
    </source>
</reference>
<accession>F2NY85</accession>
<dbReference type="Proteomes" id="UP000006852">
    <property type="component" value="Chromosome"/>
</dbReference>
<dbReference type="EMBL" id="CP002631">
    <property type="protein sequence ID" value="AEB14106.1"/>
    <property type="molecule type" value="Genomic_DNA"/>
</dbReference>
<evidence type="ECO:0000313" key="4">
    <source>
        <dbReference type="Proteomes" id="UP000006852"/>
    </source>
</evidence>
<keyword evidence="1" id="KW-0175">Coiled coil</keyword>
<evidence type="ECO:0000256" key="2">
    <source>
        <dbReference type="SAM" id="Phobius"/>
    </source>
</evidence>
<dbReference type="HOGENOM" id="CLU_457779_0_0_12"/>
<dbReference type="KEGG" id="tsu:Tresu_1196"/>
<feature type="transmembrane region" description="Helical" evidence="2">
    <location>
        <begin position="144"/>
        <end position="163"/>
    </location>
</feature>
<reference evidence="4" key="2">
    <citation type="submission" date="2011-04" db="EMBL/GenBank/DDBJ databases">
        <title>The complete genome of chromosome of Treponema succinifaciens DSM 2489.</title>
        <authorList>
            <person name="Lucas S."/>
            <person name="Copeland A."/>
            <person name="Lapidus A."/>
            <person name="Bruce D."/>
            <person name="Goodwin L."/>
            <person name="Pitluck S."/>
            <person name="Peters L."/>
            <person name="Kyrpides N."/>
            <person name="Mavromatis K."/>
            <person name="Ivanova N."/>
            <person name="Ovchinnikova G."/>
            <person name="Teshima H."/>
            <person name="Detter J.C."/>
            <person name="Tapia R."/>
            <person name="Han C."/>
            <person name="Land M."/>
            <person name="Hauser L."/>
            <person name="Markowitz V."/>
            <person name="Cheng J.-F."/>
            <person name="Hugenholtz P."/>
            <person name="Woyke T."/>
            <person name="Wu D."/>
            <person name="Gronow S."/>
            <person name="Wellnitz S."/>
            <person name="Brambilla E."/>
            <person name="Klenk H.-P."/>
            <person name="Eisen J.A."/>
        </authorList>
    </citation>
    <scope>NUCLEOTIDE SEQUENCE [LARGE SCALE GENOMIC DNA]</scope>
    <source>
        <strain evidence="4">ATCC 33096 / DSM 2489 / 6091</strain>
    </source>
</reference>
<feature type="transmembrane region" description="Helical" evidence="2">
    <location>
        <begin position="6"/>
        <end position="25"/>
    </location>
</feature>
<dbReference type="GeneID" id="302998357"/>
<keyword evidence="2" id="KW-0472">Membrane</keyword>
<gene>
    <name evidence="3" type="ordered locus">Tresu_1196</name>
</gene>
<name>F2NY85_TRES6</name>
<sequence length="596" mass="69953">MKKFLLGVLGTVIAGIFVALFTLYINKEKIDVKYNLSAPISIPSEKDYVQQLRIQNVGNATAENLVITLNGNIQKYEIKKYSEQDNIQEFELTDSNGKQICYSKLPKDGSIIITMNINGSDSLKIDIKHDKGKATEVFSSQTKVGFALIFFAVSMLFYLLFGVKNLIDDYWITSILQYHRKKIFSRDKPFLLSESRWKEIRGMAIENEIASIKRDYFISAKGLQESSALNYLNNDKINKLKLDNEEQKKIISAVKDYFLNEFRNLRNMLYSKNDYVEILSISKPDLVEESVWLIEREKTLLLYEEFIKSKCYEIYDVSKIVQVIEDALDINIISDIEKNKITQDIKQWWLKNLKQWINGLSSDSDKKYIEQFFQTEKPNYFTQFEWDSIKNIANDKYLEIILYELSYSSKNDYEKILRKEKHEINYLPEDCCKKIKKYTEQLYCLSIMEDSLILSHKELVDKYDFTLLESKRITAILKLIDKAQSIEKLLNSPVEGIDKLEIPESVEKSFWNSIIEYRTKNAELNDKLQEVNNEELKLKVKIEKVLSQLTFINTILDSPDEIDRIEDYEDLFSKGNYENLRKIKDLLESNNTREKE</sequence>
<keyword evidence="2" id="KW-0812">Transmembrane</keyword>
<keyword evidence="4" id="KW-1185">Reference proteome</keyword>
<evidence type="ECO:0000256" key="1">
    <source>
        <dbReference type="SAM" id="Coils"/>
    </source>
</evidence>
<organism evidence="3 4">
    <name type="scientific">Treponema succinifaciens (strain ATCC 33096 / DSM 2489 / 6091)</name>
    <dbReference type="NCBI Taxonomy" id="869209"/>
    <lineage>
        <taxon>Bacteria</taxon>
        <taxon>Pseudomonadati</taxon>
        <taxon>Spirochaetota</taxon>
        <taxon>Spirochaetia</taxon>
        <taxon>Spirochaetales</taxon>
        <taxon>Treponemataceae</taxon>
        <taxon>Treponema</taxon>
    </lineage>
</organism>
<proteinExistence type="predicted"/>
<evidence type="ECO:0000313" key="3">
    <source>
        <dbReference type="EMBL" id="AEB14106.1"/>
    </source>
</evidence>
<feature type="coiled-coil region" evidence="1">
    <location>
        <begin position="514"/>
        <end position="548"/>
    </location>
</feature>
<dbReference type="RefSeq" id="WP_013701393.1">
    <property type="nucleotide sequence ID" value="NC_015385.1"/>
</dbReference>
<keyword evidence="2" id="KW-1133">Transmembrane helix</keyword>
<dbReference type="OrthoDB" id="9554573at2"/>